<dbReference type="PANTHER" id="PTHR13309:SF0">
    <property type="entry name" value="FMR1-INTERACTING PROTEIN NUFIP1"/>
    <property type="match status" value="1"/>
</dbReference>
<feature type="compositionally biased region" description="Basic and acidic residues" evidence="1">
    <location>
        <begin position="84"/>
        <end position="119"/>
    </location>
</feature>
<evidence type="ECO:0000259" key="2">
    <source>
        <dbReference type="Pfam" id="PF10453"/>
    </source>
</evidence>
<dbReference type="EMBL" id="DS113266">
    <property type="protein sequence ID" value="EAY14723.1"/>
    <property type="molecule type" value="Genomic_DNA"/>
</dbReference>
<evidence type="ECO:0000313" key="4">
    <source>
        <dbReference type="Proteomes" id="UP000001542"/>
    </source>
</evidence>
<organism evidence="3 4">
    <name type="scientific">Trichomonas vaginalis (strain ATCC PRA-98 / G3)</name>
    <dbReference type="NCBI Taxonomy" id="412133"/>
    <lineage>
        <taxon>Eukaryota</taxon>
        <taxon>Metamonada</taxon>
        <taxon>Parabasalia</taxon>
        <taxon>Trichomonadida</taxon>
        <taxon>Trichomonadidae</taxon>
        <taxon>Trichomonas</taxon>
    </lineage>
</organism>
<proteinExistence type="predicted"/>
<accession>A2DXY7</accession>
<dbReference type="InterPro" id="IPR019496">
    <property type="entry name" value="NUFIP1_cons_dom"/>
</dbReference>
<dbReference type="InterPro" id="IPR039136">
    <property type="entry name" value="NUFIP1-like"/>
</dbReference>
<protein>
    <recommendedName>
        <fullName evidence="2">FMR1-interacting protein 1 conserved domain-containing protein</fullName>
    </recommendedName>
</protein>
<feature type="region of interest" description="Disordered" evidence="1">
    <location>
        <begin position="83"/>
        <end position="124"/>
    </location>
</feature>
<sequence length="174" mass="20322">MSDQLKNFGFYNPVLSTDIVKVAPAVPTYQAPEYEKNLIKSAKIPKSKQKKQGDNSQPAPRKVETQEEIDAWIAERRKKFPTRVRVDEKEQTELERRERGALDLSKPRPTEKNESKKPIEMSTINPVPIPSLLEVLTEDERRKDYSRILQCFRYFVKHDFLQTPYKESNPSNTE</sequence>
<feature type="region of interest" description="Disordered" evidence="1">
    <location>
        <begin position="31"/>
        <end position="68"/>
    </location>
</feature>
<keyword evidence="4" id="KW-1185">Reference proteome</keyword>
<dbReference type="PANTHER" id="PTHR13309">
    <property type="entry name" value="NUCLEAR FRAGILE X MENTAL RETARDATION PROTEIN INTERACTING PROTEIN 1"/>
    <property type="match status" value="1"/>
</dbReference>
<reference evidence="3" key="1">
    <citation type="submission" date="2006-10" db="EMBL/GenBank/DDBJ databases">
        <authorList>
            <person name="Amadeo P."/>
            <person name="Zhao Q."/>
            <person name="Wortman J."/>
            <person name="Fraser-Liggett C."/>
            <person name="Carlton J."/>
        </authorList>
    </citation>
    <scope>NUCLEOTIDE SEQUENCE</scope>
    <source>
        <strain evidence="3">G3</strain>
    </source>
</reference>
<evidence type="ECO:0000313" key="3">
    <source>
        <dbReference type="EMBL" id="EAY14723.1"/>
    </source>
</evidence>
<dbReference type="OrthoDB" id="273070at2759"/>
<dbReference type="SMR" id="A2DXY7"/>
<reference evidence="3" key="2">
    <citation type="journal article" date="2007" name="Science">
        <title>Draft genome sequence of the sexually transmitted pathogen Trichomonas vaginalis.</title>
        <authorList>
            <person name="Carlton J.M."/>
            <person name="Hirt R.P."/>
            <person name="Silva J.C."/>
            <person name="Delcher A.L."/>
            <person name="Schatz M."/>
            <person name="Zhao Q."/>
            <person name="Wortman J.R."/>
            <person name="Bidwell S.L."/>
            <person name="Alsmark U.C.M."/>
            <person name="Besteiro S."/>
            <person name="Sicheritz-Ponten T."/>
            <person name="Noel C.J."/>
            <person name="Dacks J.B."/>
            <person name="Foster P.G."/>
            <person name="Simillion C."/>
            <person name="Van de Peer Y."/>
            <person name="Miranda-Saavedra D."/>
            <person name="Barton G.J."/>
            <person name="Westrop G.D."/>
            <person name="Mueller S."/>
            <person name="Dessi D."/>
            <person name="Fiori P.L."/>
            <person name="Ren Q."/>
            <person name="Paulsen I."/>
            <person name="Zhang H."/>
            <person name="Bastida-Corcuera F.D."/>
            <person name="Simoes-Barbosa A."/>
            <person name="Brown M.T."/>
            <person name="Hayes R.D."/>
            <person name="Mukherjee M."/>
            <person name="Okumura C.Y."/>
            <person name="Schneider R."/>
            <person name="Smith A.J."/>
            <person name="Vanacova S."/>
            <person name="Villalvazo M."/>
            <person name="Haas B.J."/>
            <person name="Pertea M."/>
            <person name="Feldblyum T.V."/>
            <person name="Utterback T.R."/>
            <person name="Shu C.L."/>
            <person name="Osoegawa K."/>
            <person name="de Jong P.J."/>
            <person name="Hrdy I."/>
            <person name="Horvathova L."/>
            <person name="Zubacova Z."/>
            <person name="Dolezal P."/>
            <person name="Malik S.B."/>
            <person name="Logsdon J.M. Jr."/>
            <person name="Henze K."/>
            <person name="Gupta A."/>
            <person name="Wang C.C."/>
            <person name="Dunne R.L."/>
            <person name="Upcroft J.A."/>
            <person name="Upcroft P."/>
            <person name="White O."/>
            <person name="Salzberg S.L."/>
            <person name="Tang P."/>
            <person name="Chiu C.-H."/>
            <person name="Lee Y.-S."/>
            <person name="Embley T.M."/>
            <person name="Coombs G.H."/>
            <person name="Mottram J.C."/>
            <person name="Tachezy J."/>
            <person name="Fraser-Liggett C.M."/>
            <person name="Johnson P.J."/>
        </authorList>
    </citation>
    <scope>NUCLEOTIDE SEQUENCE [LARGE SCALE GENOMIC DNA]</scope>
    <source>
        <strain evidence="3">G3</strain>
    </source>
</reference>
<dbReference type="InParanoid" id="A2DXY7"/>
<dbReference type="AlphaFoldDB" id="A2DXY7"/>
<dbReference type="VEuPathDB" id="TrichDB:TVAGG3_0961010"/>
<dbReference type="VEuPathDB" id="TrichDB:TVAG_038290"/>
<dbReference type="RefSeq" id="XP_001326946.1">
    <property type="nucleotide sequence ID" value="XM_001326911.1"/>
</dbReference>
<dbReference type="GO" id="GO:0003723">
    <property type="term" value="F:RNA binding"/>
    <property type="evidence" value="ECO:0007669"/>
    <property type="project" value="InterPro"/>
</dbReference>
<gene>
    <name evidence="3" type="ORF">TVAG_038290</name>
</gene>
<name>A2DXY7_TRIV3</name>
<feature type="domain" description="FMR1-interacting protein 1 conserved" evidence="2">
    <location>
        <begin position="57"/>
        <end position="100"/>
    </location>
</feature>
<dbReference type="Proteomes" id="UP000001542">
    <property type="component" value="Unassembled WGS sequence"/>
</dbReference>
<evidence type="ECO:0000256" key="1">
    <source>
        <dbReference type="SAM" id="MobiDB-lite"/>
    </source>
</evidence>
<dbReference type="KEGG" id="tva:4772716"/>
<dbReference type="Pfam" id="PF10453">
    <property type="entry name" value="NUFIP1"/>
    <property type="match status" value="1"/>
</dbReference>